<gene>
    <name evidence="13" type="ORF">SAMN02745704_02541</name>
</gene>
<dbReference type="PROSITE" id="PS51198">
    <property type="entry name" value="UVRD_HELICASE_ATP_BIND"/>
    <property type="match status" value="1"/>
</dbReference>
<keyword evidence="2 9" id="KW-0378">Hydrolase</keyword>
<evidence type="ECO:0000256" key="3">
    <source>
        <dbReference type="ARBA" id="ARBA00022806"/>
    </source>
</evidence>
<keyword evidence="13" id="KW-0269">Exonuclease</keyword>
<dbReference type="GO" id="GO:0005829">
    <property type="term" value="C:cytosol"/>
    <property type="evidence" value="ECO:0007669"/>
    <property type="project" value="TreeGrafter"/>
</dbReference>
<evidence type="ECO:0000313" key="13">
    <source>
        <dbReference type="EMBL" id="SKA94067.1"/>
    </source>
</evidence>
<evidence type="ECO:0000256" key="4">
    <source>
        <dbReference type="ARBA" id="ARBA00022840"/>
    </source>
</evidence>
<organism evidence="13 14">
    <name type="scientific">Paucidesulfovibrio gracilis DSM 16080</name>
    <dbReference type="NCBI Taxonomy" id="1121449"/>
    <lineage>
        <taxon>Bacteria</taxon>
        <taxon>Pseudomonadati</taxon>
        <taxon>Thermodesulfobacteriota</taxon>
        <taxon>Desulfovibrionia</taxon>
        <taxon>Desulfovibrionales</taxon>
        <taxon>Desulfovibrionaceae</taxon>
        <taxon>Paucidesulfovibrio</taxon>
    </lineage>
</organism>
<dbReference type="GO" id="GO:0005524">
    <property type="term" value="F:ATP binding"/>
    <property type="evidence" value="ECO:0007669"/>
    <property type="project" value="UniProtKB-UniRule"/>
</dbReference>
<protein>
    <recommendedName>
        <fullName evidence="7">DNA 3'-5' helicase</fullName>
        <ecNumber evidence="7">5.6.2.4</ecNumber>
    </recommendedName>
</protein>
<dbReference type="InterPro" id="IPR000212">
    <property type="entry name" value="DNA_helicase_UvrD/REP"/>
</dbReference>
<feature type="binding site" evidence="9">
    <location>
        <begin position="10"/>
        <end position="17"/>
    </location>
    <ligand>
        <name>ATP</name>
        <dbReference type="ChEBI" id="CHEBI:30616"/>
    </ligand>
</feature>
<evidence type="ECO:0000256" key="5">
    <source>
        <dbReference type="ARBA" id="ARBA00023235"/>
    </source>
</evidence>
<dbReference type="STRING" id="1121449.SAMN02745704_02541"/>
<evidence type="ECO:0000313" key="14">
    <source>
        <dbReference type="Proteomes" id="UP000190027"/>
    </source>
</evidence>
<dbReference type="EC" id="5.6.2.4" evidence="7"/>
<dbReference type="SUPFAM" id="SSF52540">
    <property type="entry name" value="P-loop containing nucleoside triphosphate hydrolases"/>
    <property type="match status" value="1"/>
</dbReference>
<reference evidence="13 14" key="1">
    <citation type="submission" date="2017-02" db="EMBL/GenBank/DDBJ databases">
        <authorList>
            <person name="Peterson S.W."/>
        </authorList>
    </citation>
    <scope>NUCLEOTIDE SEQUENCE [LARGE SCALE GENOMIC DNA]</scope>
    <source>
        <strain evidence="13 14">DSM 16080</strain>
    </source>
</reference>
<dbReference type="EMBL" id="FUYC01000019">
    <property type="protein sequence ID" value="SKA94067.1"/>
    <property type="molecule type" value="Genomic_DNA"/>
</dbReference>
<evidence type="ECO:0000256" key="1">
    <source>
        <dbReference type="ARBA" id="ARBA00022741"/>
    </source>
</evidence>
<comment type="catalytic activity">
    <reaction evidence="6">
        <text>Couples ATP hydrolysis with the unwinding of duplex DNA by translocating in the 3'-5' direction.</text>
        <dbReference type="EC" id="5.6.2.4"/>
    </reaction>
</comment>
<dbReference type="PROSITE" id="PS51217">
    <property type="entry name" value="UVRD_HELICASE_CTER"/>
    <property type="match status" value="1"/>
</dbReference>
<keyword evidence="14" id="KW-1185">Reference proteome</keyword>
<keyword evidence="13" id="KW-0540">Nuclease</keyword>
<dbReference type="Gene3D" id="1.10.486.10">
    <property type="entry name" value="PCRA, domain 4"/>
    <property type="match status" value="1"/>
</dbReference>
<feature type="region of interest" description="Disordered" evidence="10">
    <location>
        <begin position="502"/>
        <end position="522"/>
    </location>
</feature>
<evidence type="ECO:0000256" key="10">
    <source>
        <dbReference type="SAM" id="MobiDB-lite"/>
    </source>
</evidence>
<evidence type="ECO:0000259" key="11">
    <source>
        <dbReference type="PROSITE" id="PS51198"/>
    </source>
</evidence>
<keyword evidence="5" id="KW-0413">Isomerase</keyword>
<dbReference type="Pfam" id="PF00580">
    <property type="entry name" value="UvrD-helicase"/>
    <property type="match status" value="1"/>
</dbReference>
<evidence type="ECO:0000259" key="12">
    <source>
        <dbReference type="PROSITE" id="PS51217"/>
    </source>
</evidence>
<dbReference type="Gene3D" id="3.40.50.300">
    <property type="entry name" value="P-loop containing nucleotide triphosphate hydrolases"/>
    <property type="match status" value="4"/>
</dbReference>
<sequence length="1098" mass="123628">MNSELRQIKASAGSGKTFILTRQFLHLLRQAAPETEGFVCKRGVPSGHCWPEILAATFTNKAAAEMKERVVSALKRTALQCDGGQSADWPKEQAREMLERILRRYQRLNIRTIDSLLNMLLRMFALDAGIPPDFELAFEDEELFASVLERFQAACTEENSPERLLLEHALDILLREEQSEGFWVADKIRKRLREIMLHLRQSGNSLCTNQDELSELLRPAHKSMIQATVALEKRLVDKGIQSDKRFLTFLGKCRDTAFRQAAPHTSAYAAKEDLTPCVVKASRPLLEPEDDILYARFKETLARYGREQAIVSGAIHLAPCVLLAWQLSEKLSDIERERGQILGQGLSRLVRDQLEQGGGAPDAFCRLGGRLHHLLIDEFQDTSLDQWAAVTPLAEECLSKGGSLFYVGDVKQAIYGWRGGDAELFDEIRTRPELDSVAAKNHTDQLPHNWRSSERVVAFNNFFFTRLADPDLNADLASQCLSNKATADQTAELARTLSTEFQDAHQSMPPEQKAAPKPGGFVRIERLPGSDDRTEMEQEALDAMARYLLENVRPRRPWSDMAILVRSHDHAALVCDRLVSAGVPVITENSLQLDRHPVVRELAALLRFLEHPHDDLALAELLLGGNLLAPPPGLSPELGTTAMHDWLSGLERGPGRLPLWKAVQRDHSALWEYAFRPFANKSGLLTPYDLIAEMLTFFQISERHPGAELYVRRFQEVAHRAAEQGMGSLATFLDFWEKKSGEEKVPLPENVDAVRIMTIHKSKGLEFPVVFTPFLFWPWPTSPELIEVELRGRRVLTRLKSDLTEEYQAKTRRGVLEDLHLLYVTWTRAREELYAWFPQKRPRQKSPATKAIDLVLDLPDTEHVFSYGEAPLPTDQTAPSEAAAMDECTPGVPARHVDPPHDQPPSWQARLRVYRHMEQEVADLTARLRGDVAHKAMECIRLSQNTLDAPTPNAIRLAAEQATQNAMLHFPILATIDEGEREELRTQVTDMTFWALDHHELRPALALGRHEPDMVGIGDTPDSPDLKRPDLVYFGPSKTVILEFKTGGRDAAHAPQLGAYQAMLEQWDPATPIRALLVYLDLHAVDAVPGSTKSREAH</sequence>
<evidence type="ECO:0000256" key="8">
    <source>
        <dbReference type="ARBA" id="ARBA00048988"/>
    </source>
</evidence>
<evidence type="ECO:0000256" key="7">
    <source>
        <dbReference type="ARBA" id="ARBA00034808"/>
    </source>
</evidence>
<dbReference type="Proteomes" id="UP000190027">
    <property type="component" value="Unassembled WGS sequence"/>
</dbReference>
<keyword evidence="4 9" id="KW-0067">ATP-binding</keyword>
<evidence type="ECO:0000256" key="9">
    <source>
        <dbReference type="PROSITE-ProRule" id="PRU00560"/>
    </source>
</evidence>
<evidence type="ECO:0000256" key="6">
    <source>
        <dbReference type="ARBA" id="ARBA00034617"/>
    </source>
</evidence>
<feature type="domain" description="UvrD-like helicase C-terminal" evidence="12">
    <location>
        <begin position="491"/>
        <end position="764"/>
    </location>
</feature>
<dbReference type="RefSeq" id="WP_078718077.1">
    <property type="nucleotide sequence ID" value="NZ_FUYC01000019.1"/>
</dbReference>
<dbReference type="GO" id="GO:0043138">
    <property type="term" value="F:3'-5' DNA helicase activity"/>
    <property type="evidence" value="ECO:0007669"/>
    <property type="project" value="UniProtKB-EC"/>
</dbReference>
<dbReference type="InterPro" id="IPR027417">
    <property type="entry name" value="P-loop_NTPase"/>
</dbReference>
<dbReference type="GO" id="GO:0004527">
    <property type="term" value="F:exonuclease activity"/>
    <property type="evidence" value="ECO:0007669"/>
    <property type="project" value="UniProtKB-KW"/>
</dbReference>
<dbReference type="Pfam" id="PF12705">
    <property type="entry name" value="PDDEXK_1"/>
    <property type="match status" value="1"/>
</dbReference>
<proteinExistence type="predicted"/>
<dbReference type="GO" id="GO:0000725">
    <property type="term" value="P:recombinational repair"/>
    <property type="evidence" value="ECO:0007669"/>
    <property type="project" value="TreeGrafter"/>
</dbReference>
<keyword evidence="3 9" id="KW-0347">Helicase</keyword>
<keyword evidence="1 9" id="KW-0547">Nucleotide-binding</keyword>
<dbReference type="InterPro" id="IPR038726">
    <property type="entry name" value="PDDEXK_AddAB-type"/>
</dbReference>
<dbReference type="PANTHER" id="PTHR11070">
    <property type="entry name" value="UVRD / RECB / PCRA DNA HELICASE FAMILY MEMBER"/>
    <property type="match status" value="1"/>
</dbReference>
<dbReference type="PANTHER" id="PTHR11070:SF67">
    <property type="entry name" value="DNA 3'-5' HELICASE"/>
    <property type="match status" value="1"/>
</dbReference>
<accession>A0A1T4XWZ2</accession>
<dbReference type="OrthoDB" id="9810135at2"/>
<dbReference type="InterPro" id="IPR014016">
    <property type="entry name" value="UvrD-like_ATP-bd"/>
</dbReference>
<evidence type="ECO:0000256" key="2">
    <source>
        <dbReference type="ARBA" id="ARBA00022801"/>
    </source>
</evidence>
<dbReference type="GO" id="GO:0003677">
    <property type="term" value="F:DNA binding"/>
    <property type="evidence" value="ECO:0007669"/>
    <property type="project" value="InterPro"/>
</dbReference>
<dbReference type="InterPro" id="IPR014017">
    <property type="entry name" value="DNA_helicase_UvrD-like_C"/>
</dbReference>
<dbReference type="AlphaFoldDB" id="A0A1T4XWZ2"/>
<dbReference type="Pfam" id="PF13361">
    <property type="entry name" value="UvrD_C"/>
    <property type="match status" value="1"/>
</dbReference>
<name>A0A1T4XWZ2_9BACT</name>
<comment type="catalytic activity">
    <reaction evidence="8">
        <text>ATP + H2O = ADP + phosphate + H(+)</text>
        <dbReference type="Rhea" id="RHEA:13065"/>
        <dbReference type="ChEBI" id="CHEBI:15377"/>
        <dbReference type="ChEBI" id="CHEBI:15378"/>
        <dbReference type="ChEBI" id="CHEBI:30616"/>
        <dbReference type="ChEBI" id="CHEBI:43474"/>
        <dbReference type="ChEBI" id="CHEBI:456216"/>
        <dbReference type="EC" id="5.6.2.4"/>
    </reaction>
</comment>
<feature type="domain" description="UvrD-like helicase ATP-binding" evidence="11">
    <location>
        <begin position="1"/>
        <end position="453"/>
    </location>
</feature>